<protein>
    <submittedName>
        <fullName evidence="1">Serine/threonine protein kinase</fullName>
    </submittedName>
</protein>
<dbReference type="AlphaFoldDB" id="V6TBC0"/>
<evidence type="ECO:0000313" key="2">
    <source>
        <dbReference type="Proteomes" id="UP000018320"/>
    </source>
</evidence>
<dbReference type="GO" id="GO:0004674">
    <property type="term" value="F:protein serine/threonine kinase activity"/>
    <property type="evidence" value="ECO:0007669"/>
    <property type="project" value="UniProtKB-KW"/>
</dbReference>
<proteinExistence type="predicted"/>
<reference evidence="2" key="1">
    <citation type="submission" date="2012-02" db="EMBL/GenBank/DDBJ databases">
        <title>Genome sequencing of Giardia lamblia Genotypes A2 and B isolates (DH and GS) and comparative analysis with the genomes of Genotypes A1 and E (WB and Pig).</title>
        <authorList>
            <person name="Adam R."/>
            <person name="Dahlstrom E."/>
            <person name="Martens C."/>
            <person name="Bruno D."/>
            <person name="Barbian K."/>
            <person name="Porcella S.F."/>
            <person name="Nash T."/>
        </authorList>
    </citation>
    <scope>NUCLEOTIDE SEQUENCE</scope>
    <source>
        <strain evidence="2">DH</strain>
    </source>
</reference>
<keyword evidence="1" id="KW-0723">Serine/threonine-protein kinase</keyword>
<name>V6TBC0_GIAIN</name>
<gene>
    <name evidence="1" type="ORF">DHA2_151920</name>
</gene>
<dbReference type="VEuPathDB" id="GiardiaDB:DHA2_151920"/>
<accession>V6TBC0</accession>
<dbReference type="Proteomes" id="UP000018320">
    <property type="component" value="Unassembled WGS sequence"/>
</dbReference>
<dbReference type="EMBL" id="AHGT01000059">
    <property type="protein sequence ID" value="ESU36044.1"/>
    <property type="molecule type" value="Genomic_DNA"/>
</dbReference>
<reference evidence="1 2" key="2">
    <citation type="journal article" date="2013" name="Genome Biol. Evol.">
        <title>Genome sequencing of Giardia lamblia genotypes A2 and B isolates (DH and GS) and comparative analysis with the genomes of genotypes A1 and E (WB and Pig).</title>
        <authorList>
            <person name="Adam R.D."/>
            <person name="Dahlstrom E.W."/>
            <person name="Martens C.A."/>
            <person name="Bruno D.P."/>
            <person name="Barbian K.D."/>
            <person name="Ricklefs S.M."/>
            <person name="Hernandez M.M."/>
            <person name="Narla N.P."/>
            <person name="Patel R.B."/>
            <person name="Porcella S.F."/>
            <person name="Nash T.E."/>
        </authorList>
    </citation>
    <scope>NUCLEOTIDE SEQUENCE [LARGE SCALE GENOMIC DNA]</scope>
    <source>
        <strain evidence="1 2">DH</strain>
    </source>
</reference>
<organism evidence="1 2">
    <name type="scientific">Giardia intestinalis</name>
    <name type="common">Giardia lamblia</name>
    <dbReference type="NCBI Taxonomy" id="5741"/>
    <lineage>
        <taxon>Eukaryota</taxon>
        <taxon>Metamonada</taxon>
        <taxon>Diplomonadida</taxon>
        <taxon>Hexamitidae</taxon>
        <taxon>Giardiinae</taxon>
        <taxon>Giardia</taxon>
    </lineage>
</organism>
<feature type="non-terminal residue" evidence="1">
    <location>
        <position position="1"/>
    </location>
</feature>
<sequence length="64" mass="6471">VRQAIAASPVALCGPAGPLACPVQCLDGCSSPRASRGMDDPVDGMGFFHASSVMAQKTSTVGHR</sequence>
<keyword evidence="1" id="KW-0808">Transferase</keyword>
<evidence type="ECO:0000313" key="1">
    <source>
        <dbReference type="EMBL" id="ESU36044.1"/>
    </source>
</evidence>
<comment type="caution">
    <text evidence="1">The sequence shown here is derived from an EMBL/GenBank/DDBJ whole genome shotgun (WGS) entry which is preliminary data.</text>
</comment>
<keyword evidence="1" id="KW-0418">Kinase</keyword>